<dbReference type="GO" id="GO:0008750">
    <property type="term" value="F:proton-translocating NAD(P)+ transhydrogenase activity"/>
    <property type="evidence" value="ECO:0007669"/>
    <property type="project" value="UniProtKB-EC"/>
</dbReference>
<feature type="transmembrane region" description="Helical" evidence="16">
    <location>
        <begin position="202"/>
        <end position="221"/>
    </location>
</feature>
<dbReference type="InterPro" id="IPR034300">
    <property type="entry name" value="PNTB-like"/>
</dbReference>
<evidence type="ECO:0000256" key="6">
    <source>
        <dbReference type="ARBA" id="ARBA00022475"/>
    </source>
</evidence>
<evidence type="ECO:0000256" key="13">
    <source>
        <dbReference type="ARBA" id="ARBA00023136"/>
    </source>
</evidence>
<keyword evidence="18" id="KW-0560">Oxidoreductase</keyword>
<keyword evidence="8 16" id="KW-0812">Transmembrane</keyword>
<evidence type="ECO:0000256" key="15">
    <source>
        <dbReference type="PIRNR" id="PIRNR000204"/>
    </source>
</evidence>
<protein>
    <recommendedName>
        <fullName evidence="5 15">NAD(P) transhydrogenase subunit beta</fullName>
        <ecNumber evidence="4 15">7.1.1.1</ecNumber>
    </recommendedName>
    <alternativeName>
        <fullName evidence="15">Nicotinamide nucleotide transhydrogenase subunit beta</fullName>
    </alternativeName>
</protein>
<evidence type="ECO:0000256" key="4">
    <source>
        <dbReference type="ARBA" id="ARBA00012943"/>
    </source>
</evidence>
<evidence type="ECO:0000256" key="8">
    <source>
        <dbReference type="ARBA" id="ARBA00022692"/>
    </source>
</evidence>
<dbReference type="EC" id="7.1.1.1" evidence="4 15"/>
<keyword evidence="13 15" id="KW-0472">Membrane</keyword>
<feature type="transmembrane region" description="Helical" evidence="16">
    <location>
        <begin position="253"/>
        <end position="272"/>
    </location>
</feature>
<dbReference type="InterPro" id="IPR029035">
    <property type="entry name" value="DHS-like_NAD/FAD-binding_dom"/>
</dbReference>
<accession>A0A439DUQ3</accession>
<feature type="transmembrane region" description="Helical" evidence="16">
    <location>
        <begin position="6"/>
        <end position="24"/>
    </location>
</feature>
<reference evidence="18 19" key="1">
    <citation type="submission" date="2013-06" db="EMBL/GenBank/DDBJ databases">
        <title>The draft sequence of the Mycobacterium elephantis genome.</title>
        <authorList>
            <person name="Pettersson F.B."/>
            <person name="Das S."/>
            <person name="Dasgupta S."/>
            <person name="Bhattacharya A."/>
            <person name="Kirsebom L.A."/>
        </authorList>
    </citation>
    <scope>NUCLEOTIDE SEQUENCE [LARGE SCALE GENOMIC DNA]</scope>
    <source>
        <strain evidence="18 19">DSM 44368</strain>
    </source>
</reference>
<comment type="catalytic activity">
    <reaction evidence="14 15">
        <text>NAD(+) + NADPH + H(+)(in) = NADH + NADP(+) + H(+)(out)</text>
        <dbReference type="Rhea" id="RHEA:47992"/>
        <dbReference type="ChEBI" id="CHEBI:15378"/>
        <dbReference type="ChEBI" id="CHEBI:57540"/>
        <dbReference type="ChEBI" id="CHEBI:57783"/>
        <dbReference type="ChEBI" id="CHEBI:57945"/>
        <dbReference type="ChEBI" id="CHEBI:58349"/>
        <dbReference type="EC" id="7.1.1.1"/>
    </reaction>
</comment>
<evidence type="ECO:0000256" key="11">
    <source>
        <dbReference type="ARBA" id="ARBA00022989"/>
    </source>
</evidence>
<dbReference type="RefSeq" id="WP_128108523.1">
    <property type="nucleotide sequence ID" value="NZ_ATDN01000013.1"/>
</dbReference>
<dbReference type="PANTHER" id="PTHR44758">
    <property type="entry name" value="NAD(P) TRANSHYDROGENASE SUBUNIT BETA"/>
    <property type="match status" value="1"/>
</dbReference>
<dbReference type="FunFam" id="3.40.50.1220:FF:000002">
    <property type="entry name" value="NAD(P) transhydrogenase subunit beta"/>
    <property type="match status" value="1"/>
</dbReference>
<dbReference type="GO" id="GO:0016491">
    <property type="term" value="F:oxidoreductase activity"/>
    <property type="evidence" value="ECO:0007669"/>
    <property type="project" value="UniProtKB-KW"/>
</dbReference>
<gene>
    <name evidence="18" type="primary">pntB</name>
    <name evidence="18" type="ORF">MELE44368_17870</name>
</gene>
<dbReference type="InterPro" id="IPR012136">
    <property type="entry name" value="NADH_DH_b"/>
</dbReference>
<evidence type="ECO:0000256" key="16">
    <source>
        <dbReference type="SAM" id="Phobius"/>
    </source>
</evidence>
<proteinExistence type="inferred from homology"/>
<name>A0A439DUQ3_9MYCO</name>
<dbReference type="NCBIfam" id="NF006974">
    <property type="entry name" value="PRK09444.1"/>
    <property type="match status" value="1"/>
</dbReference>
<keyword evidence="10 15" id="KW-1278">Translocase</keyword>
<evidence type="ECO:0000256" key="10">
    <source>
        <dbReference type="ARBA" id="ARBA00022967"/>
    </source>
</evidence>
<feature type="transmembrane region" description="Helical" evidence="16">
    <location>
        <begin position="61"/>
        <end position="81"/>
    </location>
</feature>
<evidence type="ECO:0000256" key="9">
    <source>
        <dbReference type="ARBA" id="ARBA00022857"/>
    </source>
</evidence>
<feature type="transmembrane region" description="Helical" evidence="16">
    <location>
        <begin position="178"/>
        <end position="196"/>
    </location>
</feature>
<dbReference type="PANTHER" id="PTHR44758:SF1">
    <property type="entry name" value="NAD(P) TRANSHYDROGENASE SUBUNIT BETA"/>
    <property type="match status" value="1"/>
</dbReference>
<keyword evidence="11 16" id="KW-1133">Transmembrane helix</keyword>
<feature type="transmembrane region" description="Helical" evidence="16">
    <location>
        <begin position="228"/>
        <end position="247"/>
    </location>
</feature>
<dbReference type="PIRSF" id="PIRSF000204">
    <property type="entry name" value="PNTB"/>
    <property type="match status" value="1"/>
</dbReference>
<comment type="subcellular location">
    <subcellularLocation>
        <location evidence="2">Cell inner membrane</location>
        <topology evidence="2">Multi-pass membrane protein</topology>
    </subcellularLocation>
</comment>
<sequence>MFDLETTATAAYVVAALLFVLSLAGLSKHETSRAGISFGIVGMAIALIATIALAVNHQIEPLGLGLLVVAMAIGAVIGLWRARIVEMTGMPELIALLHSFVGLAAVLVGWNGYLHVEGDPTGAEAAQLGQEGMLGIHSAEVVIGVFIGAVTFTGSIVANLKLSARMKSAPLMLPGKNVLNVGALVVFVALTVWFVIDPQLWVLAVVTVLALLLGWHLVASIGGGDMPVVVSMLNSYSGWAAAAAGFLLGNDLLIVTGALVGSSGAYLSYIMCKAMNRSFISVIAGGFGIEAGPADDTDYGEHREITAEGAAELLASAGSVIITPGYGMAVAQAQYGVADLTRRLRERGIDVRFGIHPVAGRLPGHMNVLLAEAKVPYDIVLEMDEINDDFDGTSVVLVIGANDTVNPAASEDPGSPIAGMPVLKVWQADNVIVFKRSMASGYAGVQNPLFFRENTQMLFGDAKDRVDAINAALSEAVHAGH</sequence>
<dbReference type="Pfam" id="PF02233">
    <property type="entry name" value="PNTB"/>
    <property type="match status" value="1"/>
</dbReference>
<evidence type="ECO:0000256" key="7">
    <source>
        <dbReference type="ARBA" id="ARBA00022519"/>
    </source>
</evidence>
<organism evidence="18 19">
    <name type="scientific">Mycolicibacterium elephantis DSM 44368</name>
    <dbReference type="NCBI Taxonomy" id="1335622"/>
    <lineage>
        <taxon>Bacteria</taxon>
        <taxon>Bacillati</taxon>
        <taxon>Actinomycetota</taxon>
        <taxon>Actinomycetes</taxon>
        <taxon>Mycobacteriales</taxon>
        <taxon>Mycobacteriaceae</taxon>
        <taxon>Mycolicibacterium</taxon>
    </lineage>
</organism>
<keyword evidence="19" id="KW-1185">Reference proteome</keyword>
<dbReference type="Proteomes" id="UP000287177">
    <property type="component" value="Unassembled WGS sequence"/>
</dbReference>
<keyword evidence="9 15" id="KW-0521">NADP</keyword>
<comment type="caution">
    <text evidence="18">The sequence shown here is derived from an EMBL/GenBank/DDBJ whole genome shotgun (WGS) entry which is preliminary data.</text>
</comment>
<evidence type="ECO:0000313" key="18">
    <source>
        <dbReference type="EMBL" id="RWA20365.1"/>
    </source>
</evidence>
<keyword evidence="7 15" id="KW-0997">Cell inner membrane</keyword>
<dbReference type="GO" id="GO:0005886">
    <property type="term" value="C:plasma membrane"/>
    <property type="evidence" value="ECO:0007669"/>
    <property type="project" value="UniProtKB-SubCell"/>
</dbReference>
<feature type="domain" description="NADP transhydrogenase beta-like" evidence="17">
    <location>
        <begin position="9"/>
        <end position="471"/>
    </location>
</feature>
<evidence type="ECO:0000259" key="17">
    <source>
        <dbReference type="Pfam" id="PF02233"/>
    </source>
</evidence>
<evidence type="ECO:0000256" key="2">
    <source>
        <dbReference type="ARBA" id="ARBA00004429"/>
    </source>
</evidence>
<dbReference type="AlphaFoldDB" id="A0A439DUQ3"/>
<feature type="transmembrane region" description="Helical" evidence="16">
    <location>
        <begin position="93"/>
        <end position="114"/>
    </location>
</feature>
<feature type="transmembrane region" description="Helical" evidence="16">
    <location>
        <begin position="134"/>
        <end position="157"/>
    </location>
</feature>
<evidence type="ECO:0000256" key="5">
    <source>
        <dbReference type="ARBA" id="ARBA00014581"/>
    </source>
</evidence>
<dbReference type="EMBL" id="ATDN01000013">
    <property type="protein sequence ID" value="RWA20365.1"/>
    <property type="molecule type" value="Genomic_DNA"/>
</dbReference>
<evidence type="ECO:0000256" key="3">
    <source>
        <dbReference type="ARBA" id="ARBA00007919"/>
    </source>
</evidence>
<dbReference type="SUPFAM" id="SSF52467">
    <property type="entry name" value="DHS-like NAD/FAD-binding domain"/>
    <property type="match status" value="1"/>
</dbReference>
<evidence type="ECO:0000256" key="1">
    <source>
        <dbReference type="ARBA" id="ARBA00003943"/>
    </source>
</evidence>
<comment type="function">
    <text evidence="1 15">The transhydrogenation between NADH and NADP is coupled to respiration and ATP hydrolysis and functions as a proton pump across the membrane.</text>
</comment>
<keyword evidence="6 15" id="KW-1003">Cell membrane</keyword>
<evidence type="ECO:0000256" key="14">
    <source>
        <dbReference type="ARBA" id="ARBA00048202"/>
    </source>
</evidence>
<dbReference type="GO" id="GO:0050661">
    <property type="term" value="F:NADP binding"/>
    <property type="evidence" value="ECO:0007669"/>
    <property type="project" value="InterPro"/>
</dbReference>
<evidence type="ECO:0000313" key="19">
    <source>
        <dbReference type="Proteomes" id="UP000287177"/>
    </source>
</evidence>
<evidence type="ECO:0000256" key="12">
    <source>
        <dbReference type="ARBA" id="ARBA00023027"/>
    </source>
</evidence>
<feature type="transmembrane region" description="Helical" evidence="16">
    <location>
        <begin position="36"/>
        <end position="55"/>
    </location>
</feature>
<keyword evidence="12 15" id="KW-0520">NAD</keyword>
<dbReference type="Gene3D" id="3.40.50.1220">
    <property type="entry name" value="TPP-binding domain"/>
    <property type="match status" value="1"/>
</dbReference>
<comment type="similarity">
    <text evidence="3 15">Belongs to the PNT beta subunit family.</text>
</comment>